<evidence type="ECO:0000259" key="2">
    <source>
        <dbReference type="PROSITE" id="PS50943"/>
    </source>
</evidence>
<reference evidence="4" key="1">
    <citation type="journal article" date="2019" name="Microbiology">
        <title>Complete Genome Sequence of an Uncultured Bacterium of the Candidate Phylum Bipolaricaulota.</title>
        <authorList>
            <person name="Kadnikov V.V."/>
            <person name="Mardanov A.V."/>
            <person name="Beletsky A.V."/>
            <person name="Frank Y.A."/>
            <person name="Karnachuk O.V."/>
            <person name="Ravin N.V."/>
        </authorList>
    </citation>
    <scope>NUCLEOTIDE SEQUENCE [LARGE SCALE GENOMIC DNA]</scope>
</reference>
<keyword evidence="1" id="KW-0238">DNA-binding</keyword>
<dbReference type="EMBL" id="CP046457">
    <property type="protein sequence ID" value="QGU00662.1"/>
    <property type="molecule type" value="Genomic_DNA"/>
</dbReference>
<protein>
    <submittedName>
        <fullName evidence="3">Transcriptional regulator, Xre family</fullName>
    </submittedName>
</protein>
<proteinExistence type="predicted"/>
<dbReference type="GO" id="GO:0003677">
    <property type="term" value="F:DNA binding"/>
    <property type="evidence" value="ECO:0007669"/>
    <property type="project" value="UniProtKB-KW"/>
</dbReference>
<dbReference type="SUPFAM" id="SSF47413">
    <property type="entry name" value="lambda repressor-like DNA-binding domains"/>
    <property type="match status" value="1"/>
</dbReference>
<dbReference type="InterPro" id="IPR001387">
    <property type="entry name" value="Cro/C1-type_HTH"/>
</dbReference>
<name>A0A6I6DDU8_9FIRM</name>
<dbReference type="Pfam" id="PF01381">
    <property type="entry name" value="HTH_3"/>
    <property type="match status" value="1"/>
</dbReference>
<dbReference type="KEGG" id="salq:SYNTR_2068"/>
<organism evidence="3 4">
    <name type="scientific">Candidatus Syntrophocurvum alkaliphilum</name>
    <dbReference type="NCBI Taxonomy" id="2293317"/>
    <lineage>
        <taxon>Bacteria</taxon>
        <taxon>Bacillati</taxon>
        <taxon>Bacillota</taxon>
        <taxon>Clostridia</taxon>
        <taxon>Eubacteriales</taxon>
        <taxon>Syntrophomonadaceae</taxon>
        <taxon>Candidatus Syntrophocurvum</taxon>
    </lineage>
</organism>
<dbReference type="InterPro" id="IPR010982">
    <property type="entry name" value="Lambda_DNA-bd_dom_sf"/>
</dbReference>
<accession>A0A6I6DDU8</accession>
<dbReference type="PANTHER" id="PTHR46558">
    <property type="entry name" value="TRACRIPTIONAL REGULATORY PROTEIN-RELATED-RELATED"/>
    <property type="match status" value="1"/>
</dbReference>
<sequence length="68" mass="7948">MGKIKTRIKELRARHDLTQEDLANMVDVRRETIGHIEKGRYNLSLILAYKIAKALDSSIEEVFEFEED</sequence>
<dbReference type="Proteomes" id="UP000426444">
    <property type="component" value="Chromosome"/>
</dbReference>
<gene>
    <name evidence="3" type="ORF">SYNTR_2068</name>
</gene>
<dbReference type="Gene3D" id="1.10.260.40">
    <property type="entry name" value="lambda repressor-like DNA-binding domains"/>
    <property type="match status" value="1"/>
</dbReference>
<evidence type="ECO:0000313" key="3">
    <source>
        <dbReference type="EMBL" id="QGU00662.1"/>
    </source>
</evidence>
<dbReference type="PANTHER" id="PTHR46558:SF7">
    <property type="entry name" value="TRANSCRIPTIONAL REGULATOR"/>
    <property type="match status" value="1"/>
</dbReference>
<evidence type="ECO:0000256" key="1">
    <source>
        <dbReference type="ARBA" id="ARBA00023125"/>
    </source>
</evidence>
<dbReference type="PROSITE" id="PS50943">
    <property type="entry name" value="HTH_CROC1"/>
    <property type="match status" value="1"/>
</dbReference>
<feature type="domain" description="HTH cro/C1-type" evidence="2">
    <location>
        <begin position="8"/>
        <end position="62"/>
    </location>
</feature>
<dbReference type="RefSeq" id="WP_197079109.1">
    <property type="nucleotide sequence ID" value="NZ_CP046457.1"/>
</dbReference>
<evidence type="ECO:0000313" key="4">
    <source>
        <dbReference type="Proteomes" id="UP000426444"/>
    </source>
</evidence>
<dbReference type="CDD" id="cd00093">
    <property type="entry name" value="HTH_XRE"/>
    <property type="match status" value="1"/>
</dbReference>
<keyword evidence="4" id="KW-1185">Reference proteome</keyword>
<dbReference type="AlphaFoldDB" id="A0A6I6DDU8"/>
<dbReference type="SMART" id="SM00530">
    <property type="entry name" value="HTH_XRE"/>
    <property type="match status" value="1"/>
</dbReference>